<keyword evidence="3 4" id="KW-0505">Motor protein</keyword>
<dbReference type="PANTHER" id="PTHR47968:SF36">
    <property type="entry name" value="KINESIN HEAVY CHAIN ISOFORM X1"/>
    <property type="match status" value="1"/>
</dbReference>
<comment type="similarity">
    <text evidence="4">Belongs to the TRAFAC class myosin-kinesin ATPase superfamily. Kinesin family.</text>
</comment>
<feature type="domain" description="Kinesin motor" evidence="7">
    <location>
        <begin position="10"/>
        <end position="391"/>
    </location>
</feature>
<evidence type="ECO:0000259" key="7">
    <source>
        <dbReference type="PROSITE" id="PS50067"/>
    </source>
</evidence>
<keyword evidence="9" id="KW-1185">Reference proteome</keyword>
<feature type="coiled-coil region" evidence="5">
    <location>
        <begin position="404"/>
        <end position="431"/>
    </location>
</feature>
<sequence length="674" mass="74780">MLRSSSKREPLQVVVRLRPLASSETGGTPGKAWFIEHRDGQQWVCHQGNGRGSDAKGSFAFDLCFDDEASNKELFDDAARKLVQSAVAGSNASILAYGQTSSGKTHSILGTPYEPGILPLAVEEIFGFQEDGLRAVGKQAKLSYYEIFNEKVTDLLAQGHGSTSLPVKEDAGHGFFVQGLREAPVYSSEDVLRLVARGEERRRYARTRWNDYSSRSHVIFTLSFEARGPRMEAPTGRSKLNIVDLAGCENHKHEASEDGRHINRSLFFLGEVISRLCKDGSRSMSPIRRSLWHSRKQENVFTPRHGSLEVRPSRSSSPVRGVGLREVRTPPSARREKNDFIPYRDSKLTRVLRSSLGGDALTLLLVTVHPAACFAEQSLTSLRFATKARSVDNYIPAASDPKTTEAERRAMSDAQRIIEGLQEKLRRLESRPPHFGLAAPGDSHHFRRGGSLPDARVRRIQDDPNHAADALQKELQDLRMELKEKERELANKARLLSERDRQLGQLREQLDLATRVSERRHGPDAGGGLPVLADHWVSATVPEGLPYAGEEFDAASHTWPLTSLASRAEDIPCLRKSSFVMRQQALPERSPVSETQEELVEKLVKMAALQINTSKAQKMAESKMLGEDAKEVEQLVPVPSNLDVSSTPRRADLRAPRRGCPPGPPSKSRGLEEG</sequence>
<keyword evidence="4" id="KW-0547">Nucleotide-binding</keyword>
<dbReference type="EMBL" id="CAXAMN010007291">
    <property type="protein sequence ID" value="CAK9021063.1"/>
    <property type="molecule type" value="Genomic_DNA"/>
</dbReference>
<dbReference type="InterPro" id="IPR036961">
    <property type="entry name" value="Kinesin_motor_dom_sf"/>
</dbReference>
<evidence type="ECO:0000256" key="4">
    <source>
        <dbReference type="PROSITE-ProRule" id="PRU00283"/>
    </source>
</evidence>
<keyword evidence="2 5" id="KW-0175">Coiled coil</keyword>
<dbReference type="InterPro" id="IPR027417">
    <property type="entry name" value="P-loop_NTPase"/>
</dbReference>
<evidence type="ECO:0000256" key="3">
    <source>
        <dbReference type="ARBA" id="ARBA00023175"/>
    </source>
</evidence>
<evidence type="ECO:0000313" key="9">
    <source>
        <dbReference type="Proteomes" id="UP001642484"/>
    </source>
</evidence>
<dbReference type="PROSITE" id="PS50067">
    <property type="entry name" value="KINESIN_MOTOR_2"/>
    <property type="match status" value="1"/>
</dbReference>
<evidence type="ECO:0000256" key="5">
    <source>
        <dbReference type="SAM" id="Coils"/>
    </source>
</evidence>
<dbReference type="SUPFAM" id="SSF52540">
    <property type="entry name" value="P-loop containing nucleoside triphosphate hydrolases"/>
    <property type="match status" value="1"/>
</dbReference>
<dbReference type="PANTHER" id="PTHR47968">
    <property type="entry name" value="CENTROMERE PROTEIN E"/>
    <property type="match status" value="1"/>
</dbReference>
<feature type="binding site" evidence="4">
    <location>
        <begin position="98"/>
        <end position="105"/>
    </location>
    <ligand>
        <name>ATP</name>
        <dbReference type="ChEBI" id="CHEBI:30616"/>
    </ligand>
</feature>
<accession>A0ABP0K458</accession>
<evidence type="ECO:0000256" key="2">
    <source>
        <dbReference type="ARBA" id="ARBA00023054"/>
    </source>
</evidence>
<comment type="caution">
    <text evidence="8">The sequence shown here is derived from an EMBL/GenBank/DDBJ whole genome shotgun (WGS) entry which is preliminary data.</text>
</comment>
<feature type="region of interest" description="Disordered" evidence="6">
    <location>
        <begin position="625"/>
        <end position="674"/>
    </location>
</feature>
<keyword evidence="1" id="KW-0493">Microtubule</keyword>
<dbReference type="InterPro" id="IPR027640">
    <property type="entry name" value="Kinesin-like_fam"/>
</dbReference>
<name>A0ABP0K458_9DINO</name>
<evidence type="ECO:0000256" key="6">
    <source>
        <dbReference type="SAM" id="MobiDB-lite"/>
    </source>
</evidence>
<organism evidence="8 9">
    <name type="scientific">Durusdinium trenchii</name>
    <dbReference type="NCBI Taxonomy" id="1381693"/>
    <lineage>
        <taxon>Eukaryota</taxon>
        <taxon>Sar</taxon>
        <taxon>Alveolata</taxon>
        <taxon>Dinophyceae</taxon>
        <taxon>Suessiales</taxon>
        <taxon>Symbiodiniaceae</taxon>
        <taxon>Durusdinium</taxon>
    </lineage>
</organism>
<feature type="coiled-coil region" evidence="5">
    <location>
        <begin position="468"/>
        <end position="502"/>
    </location>
</feature>
<protein>
    <recommendedName>
        <fullName evidence="7">Kinesin motor domain-containing protein</fullName>
    </recommendedName>
</protein>
<evidence type="ECO:0000256" key="1">
    <source>
        <dbReference type="ARBA" id="ARBA00022701"/>
    </source>
</evidence>
<dbReference type="SMART" id="SM00129">
    <property type="entry name" value="KISc"/>
    <property type="match status" value="1"/>
</dbReference>
<dbReference type="Proteomes" id="UP001642484">
    <property type="component" value="Unassembled WGS sequence"/>
</dbReference>
<dbReference type="InterPro" id="IPR001752">
    <property type="entry name" value="Kinesin_motor_dom"/>
</dbReference>
<dbReference type="Gene3D" id="3.40.850.10">
    <property type="entry name" value="Kinesin motor domain"/>
    <property type="match status" value="1"/>
</dbReference>
<reference evidence="8 9" key="1">
    <citation type="submission" date="2024-02" db="EMBL/GenBank/DDBJ databases">
        <authorList>
            <person name="Chen Y."/>
            <person name="Shah S."/>
            <person name="Dougan E. K."/>
            <person name="Thang M."/>
            <person name="Chan C."/>
        </authorList>
    </citation>
    <scope>NUCLEOTIDE SEQUENCE [LARGE SCALE GENOMIC DNA]</scope>
</reference>
<keyword evidence="4" id="KW-0067">ATP-binding</keyword>
<evidence type="ECO:0000313" key="8">
    <source>
        <dbReference type="EMBL" id="CAK9021063.1"/>
    </source>
</evidence>
<dbReference type="PRINTS" id="PR00380">
    <property type="entry name" value="KINESINHEAVY"/>
</dbReference>
<gene>
    <name evidence="8" type="ORF">CCMP2556_LOCUS14309</name>
</gene>
<proteinExistence type="inferred from homology"/>
<dbReference type="Pfam" id="PF00225">
    <property type="entry name" value="Kinesin"/>
    <property type="match status" value="2"/>
</dbReference>